<feature type="transmembrane region" description="Helical" evidence="16">
    <location>
        <begin position="825"/>
        <end position="844"/>
    </location>
</feature>
<protein>
    <submittedName>
        <fullName evidence="21">Capsule biosynthesis protein</fullName>
    </submittedName>
</protein>
<reference evidence="21 22" key="1">
    <citation type="submission" date="2018-07" db="EMBL/GenBank/DDBJ databases">
        <title>Pedobacter sp. nov., isolated from soil.</title>
        <authorList>
            <person name="Zhou L.Y."/>
            <person name="Du Z.J."/>
        </authorList>
    </citation>
    <scope>NUCLEOTIDE SEQUENCE [LARGE SCALE GENOMIC DNA]</scope>
    <source>
        <strain evidence="21 22">JDX94</strain>
    </source>
</reference>
<evidence type="ECO:0000256" key="3">
    <source>
        <dbReference type="ARBA" id="ARBA00022448"/>
    </source>
</evidence>
<evidence type="ECO:0000256" key="9">
    <source>
        <dbReference type="ARBA" id="ARBA00023065"/>
    </source>
</evidence>
<feature type="domain" description="SLBB" evidence="20">
    <location>
        <begin position="255"/>
        <end position="332"/>
    </location>
</feature>
<dbReference type="PANTHER" id="PTHR33619:SF3">
    <property type="entry name" value="POLYSACCHARIDE EXPORT PROTEIN GFCE-RELATED"/>
    <property type="match status" value="1"/>
</dbReference>
<evidence type="ECO:0000256" key="17">
    <source>
        <dbReference type="SAM" id="SignalP"/>
    </source>
</evidence>
<feature type="chain" id="PRO_5016787452" evidence="17">
    <location>
        <begin position="24"/>
        <end position="845"/>
    </location>
</feature>
<evidence type="ECO:0000256" key="4">
    <source>
        <dbReference type="ARBA" id="ARBA00022452"/>
    </source>
</evidence>
<feature type="compositionally biased region" description="Basic and acidic residues" evidence="15">
    <location>
        <begin position="99"/>
        <end position="123"/>
    </location>
</feature>
<feature type="region of interest" description="Disordered" evidence="15">
    <location>
        <begin position="82"/>
        <end position="136"/>
    </location>
</feature>
<organism evidence="21 22">
    <name type="scientific">Pedobacter chinensis</name>
    <dbReference type="NCBI Taxonomy" id="2282421"/>
    <lineage>
        <taxon>Bacteria</taxon>
        <taxon>Pseudomonadati</taxon>
        <taxon>Bacteroidota</taxon>
        <taxon>Sphingobacteriia</taxon>
        <taxon>Sphingobacteriales</taxon>
        <taxon>Sphingobacteriaceae</taxon>
        <taxon>Pedobacter</taxon>
    </lineage>
</organism>
<dbReference type="GO" id="GO:0009279">
    <property type="term" value="C:cell outer membrane"/>
    <property type="evidence" value="ECO:0007669"/>
    <property type="project" value="UniProtKB-SubCell"/>
</dbReference>
<dbReference type="Pfam" id="PF10531">
    <property type="entry name" value="SLBB"/>
    <property type="match status" value="5"/>
</dbReference>
<comment type="similarity">
    <text evidence="2">Belongs to the BexD/CtrA/VexA family.</text>
</comment>
<keyword evidence="16" id="KW-1133">Transmembrane helix</keyword>
<evidence type="ECO:0000259" key="20">
    <source>
        <dbReference type="Pfam" id="PF22461"/>
    </source>
</evidence>
<keyword evidence="9" id="KW-0406">Ion transport</keyword>
<keyword evidence="3" id="KW-0813">Transport</keyword>
<feature type="compositionally biased region" description="Low complexity" evidence="15">
    <location>
        <begin position="87"/>
        <end position="98"/>
    </location>
</feature>
<accession>A0A369PUK3</accession>
<evidence type="ECO:0000256" key="11">
    <source>
        <dbReference type="ARBA" id="ARBA00023136"/>
    </source>
</evidence>
<proteinExistence type="inferred from homology"/>
<evidence type="ECO:0000256" key="7">
    <source>
        <dbReference type="ARBA" id="ARBA00022729"/>
    </source>
</evidence>
<sequence>MKLKFYTLLLIFLSFFIREASFAQTNYANVKVDELSDTQIRQLIQRAESIGYNDAQLEQLAAAQGMSSAEISKLRIRVEKIRKQEGNNNNNKENNNNKSSRETESDRSRRYENIKADTTENKSNKPNKNLIEPQQPDAKDIFEGLKPKIFGSELFKNGDITFEPNLRMATPKSYIIGPDDELLIDLTGDNEQDYKLKVSPEGTIRLQYVGLISVGGLTIEQAISKIRNAMSGTYPALRTGRTQVAINLGNIRSIRVVLTGAVVKPGTYTLPSLATVFTALNASGGPNENGTYRNIQVVRNNKVVSTIDVYDFVRNGIQKGNIRLQDQDVINIPVYQTRVEVTGEVKIPALFEIVKGETLQEVLNFAGGFSNQAYTGKIKILQNTAKERRITDVAAVDFNSYFPQNGDKFIVETILDRFENRVEISGAVFRPGIYELDKGLTLKGLINKSDGLTEDAFLNRGYITRLNPDNSESLISFDVAKIISGSIADIPLQREDKITINSLFDLRDEYIVNIQGEVRAPGTFNFADNMTLESVIQMAGGFKEGATPERIEISRRVRNSDATSSSARTAEVFTVNVDRNLELQGAPFILKPFDIISVRNAEGYTVQKQVKLEGEVVYPGTYTITRKDEHISELIKRAGGLTSSAYADGASLKRPGPALERPNDKNAINLKEEENKKLLNLKRLQEAGTKDTVSIEVEQQLIQSDLVGINLVKILKSPLSKQDLILEDGDIIRVPRTLQTVKVTGEVLNPNSIVYLSGKSLKQYINGAGGFTTNARKGGTYVKYANGSAAAVSKFLFFNNYPVIKPGAEILVPKRAEREKISAQAWIGIGTGVASLAAIIVSLLR</sequence>
<feature type="domain" description="Soluble ligand binding" evidence="19">
    <location>
        <begin position="511"/>
        <end position="558"/>
    </location>
</feature>
<keyword evidence="4" id="KW-1134">Transmembrane beta strand</keyword>
<name>A0A369PUK3_9SPHI</name>
<gene>
    <name evidence="21" type="ORF">DU508_22365</name>
</gene>
<dbReference type="Pfam" id="PF02563">
    <property type="entry name" value="Poly_export"/>
    <property type="match status" value="1"/>
</dbReference>
<evidence type="ECO:0000259" key="18">
    <source>
        <dbReference type="Pfam" id="PF02563"/>
    </source>
</evidence>
<dbReference type="Proteomes" id="UP000253961">
    <property type="component" value="Unassembled WGS sequence"/>
</dbReference>
<keyword evidence="14" id="KW-0449">Lipoprotein</keyword>
<dbReference type="PANTHER" id="PTHR33619">
    <property type="entry name" value="POLYSACCHARIDE EXPORT PROTEIN GFCE-RELATED"/>
    <property type="match status" value="1"/>
</dbReference>
<keyword evidence="10" id="KW-0626">Porin</keyword>
<evidence type="ECO:0000256" key="10">
    <source>
        <dbReference type="ARBA" id="ARBA00023114"/>
    </source>
</evidence>
<keyword evidence="12" id="KW-0564">Palmitate</keyword>
<feature type="signal peptide" evidence="17">
    <location>
        <begin position="1"/>
        <end position="23"/>
    </location>
</feature>
<keyword evidence="5" id="KW-0762">Sugar transport</keyword>
<dbReference type="InterPro" id="IPR003715">
    <property type="entry name" value="Poly_export_N"/>
</dbReference>
<keyword evidence="6 16" id="KW-0812">Transmembrane</keyword>
<evidence type="ECO:0000256" key="8">
    <source>
        <dbReference type="ARBA" id="ARBA00023047"/>
    </source>
</evidence>
<dbReference type="InterPro" id="IPR019554">
    <property type="entry name" value="Soluble_ligand-bd"/>
</dbReference>
<dbReference type="InterPro" id="IPR054765">
    <property type="entry name" value="SLBB_dom"/>
</dbReference>
<evidence type="ECO:0000256" key="6">
    <source>
        <dbReference type="ARBA" id="ARBA00022692"/>
    </source>
</evidence>
<evidence type="ECO:0000256" key="12">
    <source>
        <dbReference type="ARBA" id="ARBA00023139"/>
    </source>
</evidence>
<keyword evidence="7 17" id="KW-0732">Signal</keyword>
<dbReference type="GO" id="GO:0006811">
    <property type="term" value="P:monoatomic ion transport"/>
    <property type="evidence" value="ECO:0007669"/>
    <property type="project" value="UniProtKB-KW"/>
</dbReference>
<dbReference type="GO" id="GO:0015159">
    <property type="term" value="F:polysaccharide transmembrane transporter activity"/>
    <property type="evidence" value="ECO:0007669"/>
    <property type="project" value="InterPro"/>
</dbReference>
<evidence type="ECO:0000256" key="14">
    <source>
        <dbReference type="ARBA" id="ARBA00023288"/>
    </source>
</evidence>
<feature type="domain" description="Soluble ligand binding" evidence="19">
    <location>
        <begin position="422"/>
        <end position="468"/>
    </location>
</feature>
<keyword evidence="11 16" id="KW-0472">Membrane</keyword>
<evidence type="ECO:0000313" key="21">
    <source>
        <dbReference type="EMBL" id="RDC54316.1"/>
    </source>
</evidence>
<evidence type="ECO:0000256" key="16">
    <source>
        <dbReference type="SAM" id="Phobius"/>
    </source>
</evidence>
<dbReference type="AlphaFoldDB" id="A0A369PUK3"/>
<feature type="domain" description="Soluble ligand binding" evidence="19">
    <location>
        <begin position="339"/>
        <end position="382"/>
    </location>
</feature>
<keyword evidence="8" id="KW-0625">Polysaccharide transport</keyword>
<evidence type="ECO:0000259" key="19">
    <source>
        <dbReference type="Pfam" id="PF10531"/>
    </source>
</evidence>
<dbReference type="GO" id="GO:0046930">
    <property type="term" value="C:pore complex"/>
    <property type="evidence" value="ECO:0007669"/>
    <property type="project" value="UniProtKB-KW"/>
</dbReference>
<evidence type="ECO:0000256" key="15">
    <source>
        <dbReference type="SAM" id="MobiDB-lite"/>
    </source>
</evidence>
<dbReference type="InterPro" id="IPR049712">
    <property type="entry name" value="Poly_export"/>
</dbReference>
<evidence type="ECO:0000256" key="2">
    <source>
        <dbReference type="ARBA" id="ARBA00009450"/>
    </source>
</evidence>
<dbReference type="Pfam" id="PF22461">
    <property type="entry name" value="SLBB_2"/>
    <property type="match status" value="1"/>
</dbReference>
<evidence type="ECO:0000256" key="1">
    <source>
        <dbReference type="ARBA" id="ARBA00004571"/>
    </source>
</evidence>
<evidence type="ECO:0000256" key="5">
    <source>
        <dbReference type="ARBA" id="ARBA00022597"/>
    </source>
</evidence>
<keyword evidence="22" id="KW-1185">Reference proteome</keyword>
<comment type="subcellular location">
    <subcellularLocation>
        <location evidence="1">Cell outer membrane</location>
        <topology evidence="1">Multi-pass membrane protein</topology>
    </subcellularLocation>
</comment>
<comment type="caution">
    <text evidence="21">The sequence shown here is derived from an EMBL/GenBank/DDBJ whole genome shotgun (WGS) entry which is preliminary data.</text>
</comment>
<keyword evidence="13" id="KW-0998">Cell outer membrane</keyword>
<feature type="domain" description="Soluble ligand binding" evidence="19">
    <location>
        <begin position="610"/>
        <end position="654"/>
    </location>
</feature>
<feature type="domain" description="Polysaccharide export protein N-terminal" evidence="18">
    <location>
        <begin position="170"/>
        <end position="234"/>
    </location>
</feature>
<dbReference type="Gene3D" id="3.10.560.10">
    <property type="entry name" value="Outer membrane lipoprotein wza domain like"/>
    <property type="match status" value="6"/>
</dbReference>
<feature type="domain" description="Soluble ligand binding" evidence="19">
    <location>
        <begin position="741"/>
        <end position="781"/>
    </location>
</feature>
<dbReference type="Gene3D" id="3.30.1950.10">
    <property type="entry name" value="wza like domain"/>
    <property type="match status" value="1"/>
</dbReference>
<dbReference type="EMBL" id="QPKV01000015">
    <property type="protein sequence ID" value="RDC54316.1"/>
    <property type="molecule type" value="Genomic_DNA"/>
</dbReference>
<evidence type="ECO:0000313" key="22">
    <source>
        <dbReference type="Proteomes" id="UP000253961"/>
    </source>
</evidence>
<evidence type="ECO:0000256" key="13">
    <source>
        <dbReference type="ARBA" id="ARBA00023237"/>
    </source>
</evidence>
<dbReference type="GO" id="GO:0015288">
    <property type="term" value="F:porin activity"/>
    <property type="evidence" value="ECO:0007669"/>
    <property type="project" value="UniProtKB-KW"/>
</dbReference>
<dbReference type="OrthoDB" id="9808948at2"/>
<dbReference type="RefSeq" id="WP_115404975.1">
    <property type="nucleotide sequence ID" value="NZ_QPKV01000015.1"/>
</dbReference>